<accession>A0A4S2LZ32</accession>
<reference evidence="1 2" key="1">
    <citation type="journal article" date="2019" name="BMC Genomics">
        <title>New insights from Opisthorchis felineus genome: update on genomics of the epidemiologically important liver flukes.</title>
        <authorList>
            <person name="Ershov N.I."/>
            <person name="Mordvinov V.A."/>
            <person name="Prokhortchouk E.B."/>
            <person name="Pakharukova M.Y."/>
            <person name="Gunbin K.V."/>
            <person name="Ustyantsev K."/>
            <person name="Genaev M.A."/>
            <person name="Blinov A.G."/>
            <person name="Mazur A."/>
            <person name="Boulygina E."/>
            <person name="Tsygankova S."/>
            <person name="Khrameeva E."/>
            <person name="Chekanov N."/>
            <person name="Fan G."/>
            <person name="Xiao A."/>
            <person name="Zhang H."/>
            <person name="Xu X."/>
            <person name="Yang H."/>
            <person name="Solovyev V."/>
            <person name="Lee S.M."/>
            <person name="Liu X."/>
            <person name="Afonnikov D.A."/>
            <person name="Skryabin K.G."/>
        </authorList>
    </citation>
    <scope>NUCLEOTIDE SEQUENCE [LARGE SCALE GENOMIC DNA]</scope>
    <source>
        <strain evidence="1">AK-0245</strain>
        <tissue evidence="1">Whole organism</tissue>
    </source>
</reference>
<keyword evidence="2" id="KW-1185">Reference proteome</keyword>
<dbReference type="AlphaFoldDB" id="A0A4S2LZ32"/>
<sequence length="108" mass="12544">MQFLTGEMRQFFPHSSDALIEWCSYACPRFLKKGIRIFSGMRRRSQHVYCHQRKGGGYVNQSKGPSSLRRKPNISECCKTVFDTYIPLLPESSEFVSSYPSPRENRES</sequence>
<dbReference type="Proteomes" id="UP000308267">
    <property type="component" value="Unassembled WGS sequence"/>
</dbReference>
<name>A0A4S2LZ32_OPIFE</name>
<evidence type="ECO:0000313" key="2">
    <source>
        <dbReference type="Proteomes" id="UP000308267"/>
    </source>
</evidence>
<protein>
    <submittedName>
        <fullName evidence="1">Uncharacterized protein</fullName>
    </submittedName>
</protein>
<evidence type="ECO:0000313" key="1">
    <source>
        <dbReference type="EMBL" id="TGZ69195.1"/>
    </source>
</evidence>
<comment type="caution">
    <text evidence="1">The sequence shown here is derived from an EMBL/GenBank/DDBJ whole genome shotgun (WGS) entry which is preliminary data.</text>
</comment>
<organism evidence="1 2">
    <name type="scientific">Opisthorchis felineus</name>
    <dbReference type="NCBI Taxonomy" id="147828"/>
    <lineage>
        <taxon>Eukaryota</taxon>
        <taxon>Metazoa</taxon>
        <taxon>Spiralia</taxon>
        <taxon>Lophotrochozoa</taxon>
        <taxon>Platyhelminthes</taxon>
        <taxon>Trematoda</taxon>
        <taxon>Digenea</taxon>
        <taxon>Opisthorchiida</taxon>
        <taxon>Opisthorchiata</taxon>
        <taxon>Opisthorchiidae</taxon>
        <taxon>Opisthorchis</taxon>
    </lineage>
</organism>
<proteinExistence type="predicted"/>
<gene>
    <name evidence="1" type="ORF">CRM22_003868</name>
</gene>
<dbReference type="EMBL" id="SJOL01006176">
    <property type="protein sequence ID" value="TGZ69195.1"/>
    <property type="molecule type" value="Genomic_DNA"/>
</dbReference>